<feature type="compositionally biased region" description="Basic and acidic residues" evidence="4">
    <location>
        <begin position="211"/>
        <end position="249"/>
    </location>
</feature>
<feature type="non-terminal residue" evidence="5">
    <location>
        <position position="455"/>
    </location>
</feature>
<dbReference type="AlphaFoldDB" id="A0A9P4M771"/>
<sequence>MASQPSQTLTKRSVDSALMPPPPPPKRIKRPATVLDEDVYTDALSHIIKRDFFPGLLESDVQQEYLDAIESRDKGWIAEAGAKLTQTMTPGPDGRRIRGRRGTRMTPVVQRGGETPKGWTGDTPRGWVGDTPMSVAPSEAGTEKTEDKPEVNVNMSLSAFQTKYTSEDNESFYALVDKQNAKRRETYSWLYNGNKIPAKRQIAYREREARLLEGSKENQDGESSDKQLIRRPIHPDDRPAMPETRRPEARNTFMFNPESIADTHPTQAQVAEAASNAPPKAVAYDNTRLPPPAPEQPSVPPSPSLSAINDAIAGRPRPTESEAGDQSQIDRYNGYELVNPNPTRRELGEESSSDSESDEETDLLSLLGPADDSPNPFKISLSSKREALHHAMVEKTAQQKRAAANSNRMEALMAGQGAEGKTPTPKFLSATPRRAVGNLTPAAQRLLGTMGTPVR</sequence>
<dbReference type="PANTHER" id="PTHR12940:SF0">
    <property type="entry name" value="SPLICING FACTOR ESS-2 HOMOLOG"/>
    <property type="match status" value="1"/>
</dbReference>
<dbReference type="Pfam" id="PF09751">
    <property type="entry name" value="Es2"/>
    <property type="match status" value="1"/>
</dbReference>
<dbReference type="PANTHER" id="PTHR12940">
    <property type="entry name" value="ES-2 PROTEIN - RELATED"/>
    <property type="match status" value="1"/>
</dbReference>
<dbReference type="GO" id="GO:0071013">
    <property type="term" value="C:catalytic step 2 spliceosome"/>
    <property type="evidence" value="ECO:0007669"/>
    <property type="project" value="TreeGrafter"/>
</dbReference>
<feature type="compositionally biased region" description="Acidic residues" evidence="4">
    <location>
        <begin position="349"/>
        <end position="362"/>
    </location>
</feature>
<evidence type="ECO:0000313" key="6">
    <source>
        <dbReference type="Proteomes" id="UP000799772"/>
    </source>
</evidence>
<comment type="caution">
    <text evidence="5">The sequence shown here is derived from an EMBL/GenBank/DDBJ whole genome shotgun (WGS) entry which is preliminary data.</text>
</comment>
<feature type="compositionally biased region" description="Polar residues" evidence="4">
    <location>
        <begin position="1"/>
        <end position="11"/>
    </location>
</feature>
<evidence type="ECO:0008006" key="7">
    <source>
        <dbReference type="Google" id="ProtNLM"/>
    </source>
</evidence>
<accession>A0A9P4M771</accession>
<organism evidence="5 6">
    <name type="scientific">Rhizodiscina lignyota</name>
    <dbReference type="NCBI Taxonomy" id="1504668"/>
    <lineage>
        <taxon>Eukaryota</taxon>
        <taxon>Fungi</taxon>
        <taxon>Dikarya</taxon>
        <taxon>Ascomycota</taxon>
        <taxon>Pezizomycotina</taxon>
        <taxon>Dothideomycetes</taxon>
        <taxon>Pleosporomycetidae</taxon>
        <taxon>Aulographales</taxon>
        <taxon>Rhizodiscinaceae</taxon>
        <taxon>Rhizodiscina</taxon>
    </lineage>
</organism>
<proteinExistence type="inferred from homology"/>
<keyword evidence="3" id="KW-0539">Nucleus</keyword>
<reference evidence="5" key="1">
    <citation type="journal article" date="2020" name="Stud. Mycol.">
        <title>101 Dothideomycetes genomes: a test case for predicting lifestyles and emergence of pathogens.</title>
        <authorList>
            <person name="Haridas S."/>
            <person name="Albert R."/>
            <person name="Binder M."/>
            <person name="Bloem J."/>
            <person name="Labutti K."/>
            <person name="Salamov A."/>
            <person name="Andreopoulos B."/>
            <person name="Baker S."/>
            <person name="Barry K."/>
            <person name="Bills G."/>
            <person name="Bluhm B."/>
            <person name="Cannon C."/>
            <person name="Castanera R."/>
            <person name="Culley D."/>
            <person name="Daum C."/>
            <person name="Ezra D."/>
            <person name="Gonzalez J."/>
            <person name="Henrissat B."/>
            <person name="Kuo A."/>
            <person name="Liang C."/>
            <person name="Lipzen A."/>
            <person name="Lutzoni F."/>
            <person name="Magnuson J."/>
            <person name="Mondo S."/>
            <person name="Nolan M."/>
            <person name="Ohm R."/>
            <person name="Pangilinan J."/>
            <person name="Park H.-J."/>
            <person name="Ramirez L."/>
            <person name="Alfaro M."/>
            <person name="Sun H."/>
            <person name="Tritt A."/>
            <person name="Yoshinaga Y."/>
            <person name="Zwiers L.-H."/>
            <person name="Turgeon B."/>
            <person name="Goodwin S."/>
            <person name="Spatafora J."/>
            <person name="Crous P."/>
            <person name="Grigoriev I."/>
        </authorList>
    </citation>
    <scope>NUCLEOTIDE SEQUENCE</scope>
    <source>
        <strain evidence="5">CBS 133067</strain>
    </source>
</reference>
<protein>
    <recommendedName>
        <fullName evidence="7">Nuclear protein DGCR14</fullName>
    </recommendedName>
</protein>
<feature type="region of interest" description="Disordered" evidence="4">
    <location>
        <begin position="1"/>
        <end position="33"/>
    </location>
</feature>
<comment type="subcellular location">
    <subcellularLocation>
        <location evidence="1">Nucleus</location>
    </subcellularLocation>
</comment>
<evidence type="ECO:0000256" key="1">
    <source>
        <dbReference type="ARBA" id="ARBA00004123"/>
    </source>
</evidence>
<comment type="similarity">
    <text evidence="2">Belongs to the ESS2 family.</text>
</comment>
<evidence type="ECO:0000256" key="2">
    <source>
        <dbReference type="ARBA" id="ARBA00009072"/>
    </source>
</evidence>
<evidence type="ECO:0000256" key="3">
    <source>
        <dbReference type="ARBA" id="ARBA00023242"/>
    </source>
</evidence>
<dbReference type="InterPro" id="IPR019148">
    <property type="entry name" value="Nuclear_protein_DGCR14_ESS-2"/>
</dbReference>
<keyword evidence="6" id="KW-1185">Reference proteome</keyword>
<feature type="compositionally biased region" description="Pro residues" evidence="4">
    <location>
        <begin position="289"/>
        <end position="303"/>
    </location>
</feature>
<name>A0A9P4M771_9PEZI</name>
<dbReference type="Proteomes" id="UP000799772">
    <property type="component" value="Unassembled WGS sequence"/>
</dbReference>
<feature type="region of interest" description="Disordered" evidence="4">
    <location>
        <begin position="415"/>
        <end position="439"/>
    </location>
</feature>
<evidence type="ECO:0000313" key="5">
    <source>
        <dbReference type="EMBL" id="KAF2097047.1"/>
    </source>
</evidence>
<evidence type="ECO:0000256" key="4">
    <source>
        <dbReference type="SAM" id="MobiDB-lite"/>
    </source>
</evidence>
<dbReference type="OrthoDB" id="19679at2759"/>
<gene>
    <name evidence="5" type="ORF">NA57DRAFT_25893</name>
</gene>
<dbReference type="EMBL" id="ML978128">
    <property type="protein sequence ID" value="KAF2097047.1"/>
    <property type="molecule type" value="Genomic_DNA"/>
</dbReference>
<feature type="region of interest" description="Disordered" evidence="4">
    <location>
        <begin position="81"/>
        <end position="149"/>
    </location>
</feature>
<feature type="region of interest" description="Disordered" evidence="4">
    <location>
        <begin position="211"/>
        <end position="379"/>
    </location>
</feature>